<proteinExistence type="predicted"/>
<sequence>MTTLANAHLDELNRALHRPELEQQAQHPDTAGELARFARVLTRYSDRVATGFGIAGDQDSGVRDVARQCGMLIRQAEEVLSAPPTSNTSTTELAGHLRLVSISLGCGLDLLSSHFSATRHEPHRPASPSAAVISATDTARSLLHQFSEYAATAGHLARRMPPPSSHAGGPLLLAALLARLLGETTDEPVSAVHLLHTPQRIPPAPGEDMARAMAGIDTSARRLSSPTDPSTISNWHYLARAAAITCDISTKIVRHLALRMHELDQEGQTLAFLTAAQAARNTGRKWKVIARRWSELPSRDGRPLDGPAVDAGDLIIRLGRLVYADPAWKPGPRASYRLTPPDQLAATPTDAATVAMAALKAIEACNIIATGHRAAVNDVAVISRLENKRRYPDRFPRPSAEVRHLLNWYRSAEAQGRQAVMALGEAIRDLALAPLASVAEASLLVRRAAPIGQQIPGAITSTDFPNSISDCLSAAQATSTEASSQTAKPAATTTPRTHSAPNSRKTNQKRST</sequence>
<protein>
    <submittedName>
        <fullName evidence="2">Uncharacterized protein</fullName>
    </submittedName>
</protein>
<accession>A0ABW2XX42</accession>
<dbReference type="EMBL" id="JBHTGP010000025">
    <property type="protein sequence ID" value="MFD0690951.1"/>
    <property type="molecule type" value="Genomic_DNA"/>
</dbReference>
<dbReference type="Proteomes" id="UP001597063">
    <property type="component" value="Unassembled WGS sequence"/>
</dbReference>
<gene>
    <name evidence="2" type="ORF">ACFQZM_41120</name>
</gene>
<dbReference type="RefSeq" id="WP_131758011.1">
    <property type="nucleotide sequence ID" value="NZ_CAACUY010000042.1"/>
</dbReference>
<comment type="caution">
    <text evidence="2">The sequence shown here is derived from an EMBL/GenBank/DDBJ whole genome shotgun (WGS) entry which is preliminary data.</text>
</comment>
<reference evidence="3" key="1">
    <citation type="journal article" date="2019" name="Int. J. Syst. Evol. Microbiol.">
        <title>The Global Catalogue of Microorganisms (GCM) 10K type strain sequencing project: providing services to taxonomists for standard genome sequencing and annotation.</title>
        <authorList>
            <consortium name="The Broad Institute Genomics Platform"/>
            <consortium name="The Broad Institute Genome Sequencing Center for Infectious Disease"/>
            <person name="Wu L."/>
            <person name="Ma J."/>
        </authorList>
    </citation>
    <scope>NUCLEOTIDE SEQUENCE [LARGE SCALE GENOMIC DNA]</scope>
    <source>
        <strain evidence="3">JCM 9371</strain>
    </source>
</reference>
<evidence type="ECO:0000256" key="1">
    <source>
        <dbReference type="SAM" id="MobiDB-lite"/>
    </source>
</evidence>
<organism evidence="2 3">
    <name type="scientific">Actinomadura fibrosa</name>
    <dbReference type="NCBI Taxonomy" id="111802"/>
    <lineage>
        <taxon>Bacteria</taxon>
        <taxon>Bacillati</taxon>
        <taxon>Actinomycetota</taxon>
        <taxon>Actinomycetes</taxon>
        <taxon>Streptosporangiales</taxon>
        <taxon>Thermomonosporaceae</taxon>
        <taxon>Actinomadura</taxon>
    </lineage>
</organism>
<name>A0ABW2XX42_9ACTN</name>
<feature type="region of interest" description="Disordered" evidence="1">
    <location>
        <begin position="475"/>
        <end position="512"/>
    </location>
</feature>
<evidence type="ECO:0000313" key="2">
    <source>
        <dbReference type="EMBL" id="MFD0690951.1"/>
    </source>
</evidence>
<evidence type="ECO:0000313" key="3">
    <source>
        <dbReference type="Proteomes" id="UP001597063"/>
    </source>
</evidence>
<keyword evidence="3" id="KW-1185">Reference proteome</keyword>
<feature type="compositionally biased region" description="Low complexity" evidence="1">
    <location>
        <begin position="475"/>
        <end position="497"/>
    </location>
</feature>